<feature type="compositionally biased region" description="Low complexity" evidence="1">
    <location>
        <begin position="198"/>
        <end position="208"/>
    </location>
</feature>
<comment type="caution">
    <text evidence="2">The sequence shown here is derived from an EMBL/GenBank/DDBJ whole genome shotgun (WGS) entry which is preliminary data.</text>
</comment>
<accession>A0ABN9TFM2</accession>
<sequence length="208" mass="20456">MAQVPAPLRGELEVEIDVGSNVGPGGLREQLDARARAARDGAASSGLACSRAAMPSRGNQAGRHGCASQRPASSPVAPRARGGVSSASSCWAAPAGQGPRDAAGGYAEGGVEAFGSADADSRRGAEAVGGPQLEDSPAPREGPTGLEAGPRGVGAGHGAEDGNADPGQADLDPCGEGANARAGGDGALWERPRRGARARPQPASRRGA</sequence>
<organism evidence="2 3">
    <name type="scientific">Prorocentrum cordatum</name>
    <dbReference type="NCBI Taxonomy" id="2364126"/>
    <lineage>
        <taxon>Eukaryota</taxon>
        <taxon>Sar</taxon>
        <taxon>Alveolata</taxon>
        <taxon>Dinophyceae</taxon>
        <taxon>Prorocentrales</taxon>
        <taxon>Prorocentraceae</taxon>
        <taxon>Prorocentrum</taxon>
    </lineage>
</organism>
<feature type="non-terminal residue" evidence="2">
    <location>
        <position position="208"/>
    </location>
</feature>
<evidence type="ECO:0000313" key="2">
    <source>
        <dbReference type="EMBL" id="CAK0844628.1"/>
    </source>
</evidence>
<protein>
    <submittedName>
        <fullName evidence="2">Uncharacterized protein</fullName>
    </submittedName>
</protein>
<evidence type="ECO:0000256" key="1">
    <source>
        <dbReference type="SAM" id="MobiDB-lite"/>
    </source>
</evidence>
<proteinExistence type="predicted"/>
<reference evidence="2" key="1">
    <citation type="submission" date="2023-10" db="EMBL/GenBank/DDBJ databases">
        <authorList>
            <person name="Chen Y."/>
            <person name="Shah S."/>
            <person name="Dougan E. K."/>
            <person name="Thang M."/>
            <person name="Chan C."/>
        </authorList>
    </citation>
    <scope>NUCLEOTIDE SEQUENCE [LARGE SCALE GENOMIC DNA]</scope>
</reference>
<keyword evidence="3" id="KW-1185">Reference proteome</keyword>
<dbReference type="Proteomes" id="UP001189429">
    <property type="component" value="Unassembled WGS sequence"/>
</dbReference>
<name>A0ABN9TFM2_9DINO</name>
<dbReference type="EMBL" id="CAUYUJ010014681">
    <property type="protein sequence ID" value="CAK0844628.1"/>
    <property type="molecule type" value="Genomic_DNA"/>
</dbReference>
<gene>
    <name evidence="2" type="ORF">PCOR1329_LOCUS38689</name>
</gene>
<evidence type="ECO:0000313" key="3">
    <source>
        <dbReference type="Proteomes" id="UP001189429"/>
    </source>
</evidence>
<feature type="region of interest" description="Disordered" evidence="1">
    <location>
        <begin position="38"/>
        <end position="208"/>
    </location>
</feature>
<feature type="compositionally biased region" description="Low complexity" evidence="1">
    <location>
        <begin position="102"/>
        <end position="115"/>
    </location>
</feature>